<evidence type="ECO:0000313" key="1">
    <source>
        <dbReference type="EMBL" id="KAJ2972640.1"/>
    </source>
</evidence>
<protein>
    <submittedName>
        <fullName evidence="1">Uncharacterized protein</fullName>
    </submittedName>
</protein>
<comment type="caution">
    <text evidence="1">The sequence shown here is derived from an EMBL/GenBank/DDBJ whole genome shotgun (WGS) entry which is preliminary data.</text>
</comment>
<accession>A0ACC1N0N1</accession>
<dbReference type="Proteomes" id="UP001143910">
    <property type="component" value="Unassembled WGS sequence"/>
</dbReference>
<proteinExistence type="predicted"/>
<keyword evidence="2" id="KW-1185">Reference proteome</keyword>
<reference evidence="1" key="1">
    <citation type="submission" date="2022-08" db="EMBL/GenBank/DDBJ databases">
        <title>Genome Sequence of Lecanicillium fungicola.</title>
        <authorList>
            <person name="Buettner E."/>
        </authorList>
    </citation>
    <scope>NUCLEOTIDE SEQUENCE</scope>
    <source>
        <strain evidence="1">Babe33</strain>
    </source>
</reference>
<dbReference type="EMBL" id="JANJQO010001110">
    <property type="protein sequence ID" value="KAJ2972640.1"/>
    <property type="molecule type" value="Genomic_DNA"/>
</dbReference>
<organism evidence="1 2">
    <name type="scientific">Zarea fungicola</name>
    <dbReference type="NCBI Taxonomy" id="93591"/>
    <lineage>
        <taxon>Eukaryota</taxon>
        <taxon>Fungi</taxon>
        <taxon>Dikarya</taxon>
        <taxon>Ascomycota</taxon>
        <taxon>Pezizomycotina</taxon>
        <taxon>Sordariomycetes</taxon>
        <taxon>Hypocreomycetidae</taxon>
        <taxon>Hypocreales</taxon>
        <taxon>Cordycipitaceae</taxon>
        <taxon>Zarea</taxon>
    </lineage>
</organism>
<name>A0ACC1N0N1_9HYPO</name>
<gene>
    <name evidence="1" type="ORF">NQ176_g7044</name>
</gene>
<sequence length="466" mass="51109">MFKTTSAVLLGLAGTASAFWRMECPGRLGVARIDPIVNSGEVSAHAHSLHGSSGISTSSDGAALKAGKCTSCRVTQDKSAYWSPSMYFRDASTGQFELVDQVGGMLAYYLLYGDNIKAFPDNFRMIAGNNNRRSYTAGDPSQPDPEKSEWQSLGQTGQSVLEQRALGFNCLNYNKQPEGTLFRHYLPDKSYLDANCADGIRLEIMFPSCWDGRNSDSPDHQSHMAYPNLVMTGDCPPGYQTRVPSLMYETIWNTNAFKGRNGHFYISNGDNEGYAYHADFMTGWDRNFLQQAVETCTNPSGRIEDCPLFNVVDQATATSCRLDNPLPNSLLGEIENILGPMASLPGNVAIFGDDALPTLREAPPPTRPRLFLARSSRQWALIPLPLLLPLSPLRPVAAAAAVTDAPTNTAQPSYYSTQFITNGNTVSEILWEELIVTVTETVDSPAETASYAKKRRSHIHGHARRS</sequence>
<evidence type="ECO:0000313" key="2">
    <source>
        <dbReference type="Proteomes" id="UP001143910"/>
    </source>
</evidence>